<feature type="domain" description="Glyoxalase-like" evidence="1">
    <location>
        <begin position="7"/>
        <end position="126"/>
    </location>
</feature>
<dbReference type="PANTHER" id="PTHR35908:SF1">
    <property type="entry name" value="CONSERVED PROTEIN"/>
    <property type="match status" value="1"/>
</dbReference>
<dbReference type="EMBL" id="JAGSOV010000028">
    <property type="protein sequence ID" value="MCO1656069.1"/>
    <property type="molecule type" value="Genomic_DNA"/>
</dbReference>
<dbReference type="Proteomes" id="UP001165283">
    <property type="component" value="Unassembled WGS sequence"/>
</dbReference>
<protein>
    <submittedName>
        <fullName evidence="2">VOC family protein</fullName>
    </submittedName>
</protein>
<keyword evidence="3" id="KW-1185">Reference proteome</keyword>
<dbReference type="InterPro" id="IPR041581">
    <property type="entry name" value="Glyoxalase_6"/>
</dbReference>
<dbReference type="InterPro" id="IPR029068">
    <property type="entry name" value="Glyas_Bleomycin-R_OHBP_Dase"/>
</dbReference>
<dbReference type="Pfam" id="PF18029">
    <property type="entry name" value="Glyoxalase_6"/>
    <property type="match status" value="1"/>
</dbReference>
<dbReference type="Gene3D" id="3.10.180.10">
    <property type="entry name" value="2,3-Dihydroxybiphenyl 1,2-Dioxygenase, domain 1"/>
    <property type="match status" value="1"/>
</dbReference>
<organism evidence="2 3">
    <name type="scientific">Pseudonocardia humida</name>
    <dbReference type="NCBI Taxonomy" id="2800819"/>
    <lineage>
        <taxon>Bacteria</taxon>
        <taxon>Bacillati</taxon>
        <taxon>Actinomycetota</taxon>
        <taxon>Actinomycetes</taxon>
        <taxon>Pseudonocardiales</taxon>
        <taxon>Pseudonocardiaceae</taxon>
        <taxon>Pseudonocardia</taxon>
    </lineage>
</organism>
<dbReference type="SUPFAM" id="SSF54593">
    <property type="entry name" value="Glyoxalase/Bleomycin resistance protein/Dihydroxybiphenyl dioxygenase"/>
    <property type="match status" value="1"/>
</dbReference>
<name>A0ABT0ZZL6_9PSEU</name>
<proteinExistence type="predicted"/>
<dbReference type="RefSeq" id="WP_252438437.1">
    <property type="nucleotide sequence ID" value="NZ_JAGSOV010000028.1"/>
</dbReference>
<evidence type="ECO:0000313" key="2">
    <source>
        <dbReference type="EMBL" id="MCO1656069.1"/>
    </source>
</evidence>
<comment type="caution">
    <text evidence="2">The sequence shown here is derived from an EMBL/GenBank/DDBJ whole genome shotgun (WGS) entry which is preliminary data.</text>
</comment>
<gene>
    <name evidence="2" type="ORF">KDL28_13500</name>
</gene>
<evidence type="ECO:0000259" key="1">
    <source>
        <dbReference type="Pfam" id="PF18029"/>
    </source>
</evidence>
<accession>A0ABT0ZZL6</accession>
<reference evidence="2" key="1">
    <citation type="submission" date="2021-04" db="EMBL/GenBank/DDBJ databases">
        <title>Pseudonocardia sp. nov., isolated from sandy soil of mangrove forest.</title>
        <authorList>
            <person name="Zan Z."/>
            <person name="Huang R."/>
            <person name="Liu W."/>
        </authorList>
    </citation>
    <scope>NUCLEOTIDE SEQUENCE</scope>
    <source>
        <strain evidence="2">S2-4</strain>
    </source>
</reference>
<evidence type="ECO:0000313" key="3">
    <source>
        <dbReference type="Proteomes" id="UP001165283"/>
    </source>
</evidence>
<sequence>MARIRDLVIDCRHPAPLARFWAAVLEDYRVAPYDEAELARLRAIGVDDPEDDPSVLLEPRAGGRPRIFFTAVPEPKSVKNRVHLDLDADDFAAELDRLAGLGAAQVAEHEDLVVLADPEGNEFCLVRDPATG</sequence>
<dbReference type="PANTHER" id="PTHR35908">
    <property type="entry name" value="HYPOTHETICAL FUSION PROTEIN"/>
    <property type="match status" value="1"/>
</dbReference>